<protein>
    <submittedName>
        <fullName evidence="1">Uncharacterized protein</fullName>
    </submittedName>
</protein>
<dbReference type="AlphaFoldDB" id="A0A6B1F9M8"/>
<comment type="caution">
    <text evidence="1">The sequence shown here is derived from an EMBL/GenBank/DDBJ whole genome shotgun (WGS) entry which is preliminary data.</text>
</comment>
<sequence length="108" mass="12501">MMIQSTALLEESKIPAPLQEQGHPLVADWKVETGEDSLDYPAVWVWVILETFQEFEQRDAIRRQVRERIAQAGEERWIYVRFLTKAGQAELDALERQEALEESQEASA</sequence>
<reference evidence="1" key="1">
    <citation type="submission" date="2019-09" db="EMBL/GenBank/DDBJ databases">
        <title>Characterisation of the sponge microbiome using genome-centric metagenomics.</title>
        <authorList>
            <person name="Engelberts J.P."/>
            <person name="Robbins S.J."/>
            <person name="De Goeij J.M."/>
            <person name="Aranda M."/>
            <person name="Bell S.C."/>
            <person name="Webster N.S."/>
        </authorList>
    </citation>
    <scope>NUCLEOTIDE SEQUENCE</scope>
    <source>
        <strain evidence="1">SB0676_bin_10</strain>
    </source>
</reference>
<accession>A0A6B1F9M8</accession>
<name>A0A6B1F9M8_9SYNE</name>
<organism evidence="1">
    <name type="scientific">Synechococcus sp. SB0676_bin_10</name>
    <dbReference type="NCBI Taxonomy" id="2604869"/>
    <lineage>
        <taxon>Bacteria</taxon>
        <taxon>Bacillati</taxon>
        <taxon>Cyanobacteriota</taxon>
        <taxon>Cyanophyceae</taxon>
        <taxon>Synechococcales</taxon>
        <taxon>Synechococcaceae</taxon>
        <taxon>Synechococcus</taxon>
    </lineage>
</organism>
<dbReference type="EMBL" id="VYDO01000257">
    <property type="protein sequence ID" value="MYG38917.1"/>
    <property type="molecule type" value="Genomic_DNA"/>
</dbReference>
<evidence type="ECO:0000313" key="1">
    <source>
        <dbReference type="EMBL" id="MYG38917.1"/>
    </source>
</evidence>
<gene>
    <name evidence="1" type="ORF">F4162_08155</name>
</gene>
<proteinExistence type="predicted"/>